<evidence type="ECO:0000313" key="2">
    <source>
        <dbReference type="Proteomes" id="UP000263302"/>
    </source>
</evidence>
<dbReference type="GeneID" id="60328006"/>
<dbReference type="EMBL" id="MH669001">
    <property type="protein sequence ID" value="AXQ60742.1"/>
    <property type="molecule type" value="Genomic_DNA"/>
</dbReference>
<dbReference type="Proteomes" id="UP000263302">
    <property type="component" value="Segment"/>
</dbReference>
<protein>
    <submittedName>
        <fullName evidence="1">Uncharacterized protein</fullName>
    </submittedName>
</protein>
<gene>
    <name evidence="1" type="primary">42</name>
    <name evidence="1" type="ORF">SEA_ELEANORGEORGE_42</name>
</gene>
<keyword evidence="2" id="KW-1185">Reference proteome</keyword>
<dbReference type="KEGG" id="vg:60328006"/>
<name>A0A385DPY4_9CAUD</name>
<sequence length="39" mass="4613">MGRTYRNEQHRPPLATGCVDANRKLPELTQEAQTWEYHD</sequence>
<accession>A0A385DPY4</accession>
<organism evidence="1 2">
    <name type="scientific">Mycobacterium phage EleanorGeorge</name>
    <dbReference type="NCBI Taxonomy" id="2301563"/>
    <lineage>
        <taxon>Viruses</taxon>
        <taxon>Duplodnaviria</taxon>
        <taxon>Heunggongvirae</taxon>
        <taxon>Uroviricota</taxon>
        <taxon>Caudoviricetes</taxon>
        <taxon>Gracegardnervirinae</taxon>
        <taxon>Cheoctovirus</taxon>
        <taxon>Cheoctovirus eleanorgeorge</taxon>
    </lineage>
</organism>
<reference evidence="1 2" key="1">
    <citation type="submission" date="2018-07" db="EMBL/GenBank/DDBJ databases">
        <authorList>
            <person name="Connors B.J."/>
            <person name="Scrudato M."/>
            <person name="Alvarez Y."/>
            <person name="Drake L."/>
            <person name="Cabrera M."/>
            <person name="Arno R."/>
            <person name="Gurney S.M.R."/>
            <person name="Garlena R.A."/>
            <person name="Russell D.A."/>
            <person name="Pope W.H."/>
            <person name="Jacobs-Sera D."/>
            <person name="Hatfull G.F."/>
        </authorList>
    </citation>
    <scope>NUCLEOTIDE SEQUENCE [LARGE SCALE GENOMIC DNA]</scope>
</reference>
<dbReference type="RefSeq" id="YP_009956493.1">
    <property type="nucleotide sequence ID" value="NC_051652.1"/>
</dbReference>
<proteinExistence type="predicted"/>
<evidence type="ECO:0000313" key="1">
    <source>
        <dbReference type="EMBL" id="AXQ60742.1"/>
    </source>
</evidence>